<sequence length="205" mass="21744">MIITYHGFGMTKLQVGDTVVAANPISKGKDGKAPRFGADLVLVSLADPGWNGVENMTYGERVPFLAAGPGEYEVSDIFIRGIESVGPDGKINTIYTLNLDNLNVCHLGALFAEELSNEALEAIGVVDILFLPAGDYGTLAPKAAAKVAAAIAPKLIVPVAYESEATLKGFLKELGESEPEKTDKLTIKRRDLEGKEGEVVIIKAS</sequence>
<name>A0A2H0RFS5_9BACT</name>
<evidence type="ECO:0008006" key="3">
    <source>
        <dbReference type="Google" id="ProtNLM"/>
    </source>
</evidence>
<reference evidence="1 2" key="1">
    <citation type="submission" date="2017-09" db="EMBL/GenBank/DDBJ databases">
        <title>Depth-based differentiation of microbial function through sediment-hosted aquifers and enrichment of novel symbionts in the deep terrestrial subsurface.</title>
        <authorList>
            <person name="Probst A.J."/>
            <person name="Ladd B."/>
            <person name="Jarett J.K."/>
            <person name="Geller-Mcgrath D.E."/>
            <person name="Sieber C.M."/>
            <person name="Emerson J.B."/>
            <person name="Anantharaman K."/>
            <person name="Thomas B.C."/>
            <person name="Malmstrom R."/>
            <person name="Stieglmeier M."/>
            <person name="Klingl A."/>
            <person name="Woyke T."/>
            <person name="Ryan C.M."/>
            <person name="Banfield J.F."/>
        </authorList>
    </citation>
    <scope>NUCLEOTIDE SEQUENCE [LARGE SCALE GENOMIC DNA]</scope>
    <source>
        <strain evidence="1">CG10_big_fil_rev_8_21_14_0_10_50_13</strain>
    </source>
</reference>
<accession>A0A2H0RFS5</accession>
<protein>
    <recommendedName>
        <fullName evidence="3">Lactamase</fullName>
    </recommendedName>
</protein>
<dbReference type="AlphaFoldDB" id="A0A2H0RFS5"/>
<evidence type="ECO:0000313" key="1">
    <source>
        <dbReference type="EMBL" id="PIR45389.1"/>
    </source>
</evidence>
<proteinExistence type="predicted"/>
<dbReference type="InterPro" id="IPR036866">
    <property type="entry name" value="RibonucZ/Hydroxyglut_hydro"/>
</dbReference>
<dbReference type="Pfam" id="PF13483">
    <property type="entry name" value="Lactamase_B_3"/>
    <property type="match status" value="1"/>
</dbReference>
<dbReference type="PANTHER" id="PTHR39189:SF1">
    <property type="entry name" value="UPF0173 METAL-DEPENDENT HYDROLASE YTKL"/>
    <property type="match status" value="1"/>
</dbReference>
<organism evidence="1 2">
    <name type="scientific">Candidatus Vogelbacteria bacterium CG10_big_fil_rev_8_21_14_0_10_50_13</name>
    <dbReference type="NCBI Taxonomy" id="1975044"/>
    <lineage>
        <taxon>Bacteria</taxon>
        <taxon>Candidatus Vogeliibacteriota</taxon>
    </lineage>
</organism>
<dbReference type="Proteomes" id="UP000230906">
    <property type="component" value="Unassembled WGS sequence"/>
</dbReference>
<dbReference type="Gene3D" id="3.60.15.10">
    <property type="entry name" value="Ribonuclease Z/Hydroxyacylglutathione hydrolase-like"/>
    <property type="match status" value="1"/>
</dbReference>
<evidence type="ECO:0000313" key="2">
    <source>
        <dbReference type="Proteomes" id="UP000230906"/>
    </source>
</evidence>
<dbReference type="PANTHER" id="PTHR39189">
    <property type="entry name" value="UPF0173 METAL-DEPENDENT HYDROLASE YTKL"/>
    <property type="match status" value="1"/>
</dbReference>
<comment type="caution">
    <text evidence="1">The sequence shown here is derived from an EMBL/GenBank/DDBJ whole genome shotgun (WGS) entry which is preliminary data.</text>
</comment>
<dbReference type="EMBL" id="PCYJ01000026">
    <property type="protein sequence ID" value="PIR45389.1"/>
    <property type="molecule type" value="Genomic_DNA"/>
</dbReference>
<gene>
    <name evidence="1" type="ORF">COV09_01755</name>
</gene>